<protein>
    <submittedName>
        <fullName evidence="3">Uncharacterized protein</fullName>
    </submittedName>
</protein>
<reference evidence="3" key="1">
    <citation type="journal article" date="2023" name="Mol. Phylogenet. Evol.">
        <title>Genome-scale phylogeny and comparative genomics of the fungal order Sordariales.</title>
        <authorList>
            <person name="Hensen N."/>
            <person name="Bonometti L."/>
            <person name="Westerberg I."/>
            <person name="Brannstrom I.O."/>
            <person name="Guillou S."/>
            <person name="Cros-Aarteil S."/>
            <person name="Calhoun S."/>
            <person name="Haridas S."/>
            <person name="Kuo A."/>
            <person name="Mondo S."/>
            <person name="Pangilinan J."/>
            <person name="Riley R."/>
            <person name="LaButti K."/>
            <person name="Andreopoulos B."/>
            <person name="Lipzen A."/>
            <person name="Chen C."/>
            <person name="Yan M."/>
            <person name="Daum C."/>
            <person name="Ng V."/>
            <person name="Clum A."/>
            <person name="Steindorff A."/>
            <person name="Ohm R.A."/>
            <person name="Martin F."/>
            <person name="Silar P."/>
            <person name="Natvig D.O."/>
            <person name="Lalanne C."/>
            <person name="Gautier V."/>
            <person name="Ament-Velasquez S.L."/>
            <person name="Kruys A."/>
            <person name="Hutchinson M.I."/>
            <person name="Powell A.J."/>
            <person name="Barry K."/>
            <person name="Miller A.N."/>
            <person name="Grigoriev I.V."/>
            <person name="Debuchy R."/>
            <person name="Gladieux P."/>
            <person name="Hiltunen Thoren M."/>
            <person name="Johannesson H."/>
        </authorList>
    </citation>
    <scope>NUCLEOTIDE SEQUENCE</scope>
    <source>
        <strain evidence="3">CBS 958.72</strain>
    </source>
</reference>
<dbReference type="Proteomes" id="UP001287356">
    <property type="component" value="Unassembled WGS sequence"/>
</dbReference>
<feature type="transmembrane region" description="Helical" evidence="1">
    <location>
        <begin position="358"/>
        <end position="377"/>
    </location>
</feature>
<evidence type="ECO:0000256" key="1">
    <source>
        <dbReference type="SAM" id="Phobius"/>
    </source>
</evidence>
<feature type="transmembrane region" description="Helical" evidence="1">
    <location>
        <begin position="320"/>
        <end position="338"/>
    </location>
</feature>
<reference evidence="3" key="2">
    <citation type="submission" date="2023-06" db="EMBL/GenBank/DDBJ databases">
        <authorList>
            <consortium name="Lawrence Berkeley National Laboratory"/>
            <person name="Haridas S."/>
            <person name="Hensen N."/>
            <person name="Bonometti L."/>
            <person name="Westerberg I."/>
            <person name="Brannstrom I.O."/>
            <person name="Guillou S."/>
            <person name="Cros-Aarteil S."/>
            <person name="Calhoun S."/>
            <person name="Kuo A."/>
            <person name="Mondo S."/>
            <person name="Pangilinan J."/>
            <person name="Riley R."/>
            <person name="Labutti K."/>
            <person name="Andreopoulos B."/>
            <person name="Lipzen A."/>
            <person name="Chen C."/>
            <person name="Yanf M."/>
            <person name="Daum C."/>
            <person name="Ng V."/>
            <person name="Clum A."/>
            <person name="Steindorff A."/>
            <person name="Ohm R."/>
            <person name="Martin F."/>
            <person name="Silar P."/>
            <person name="Natvig D."/>
            <person name="Lalanne C."/>
            <person name="Gautier V."/>
            <person name="Ament-Velasquez S.L."/>
            <person name="Kruys A."/>
            <person name="Hutchinson M.I."/>
            <person name="Powell A.J."/>
            <person name="Barry K."/>
            <person name="Miller A.N."/>
            <person name="Grigoriev I.V."/>
            <person name="Debuchy R."/>
            <person name="Gladieux P."/>
            <person name="Thoren M.H."/>
            <person name="Johannesson H."/>
        </authorList>
    </citation>
    <scope>NUCLEOTIDE SEQUENCE</scope>
    <source>
        <strain evidence="3">CBS 958.72</strain>
    </source>
</reference>
<keyword evidence="2" id="KW-0732">Signal</keyword>
<gene>
    <name evidence="3" type="ORF">B0T24DRAFT_704514</name>
</gene>
<keyword evidence="1" id="KW-1133">Transmembrane helix</keyword>
<dbReference type="AlphaFoldDB" id="A0AAE0KCS4"/>
<evidence type="ECO:0000313" key="4">
    <source>
        <dbReference type="Proteomes" id="UP001287356"/>
    </source>
</evidence>
<evidence type="ECO:0000313" key="3">
    <source>
        <dbReference type="EMBL" id="KAK3374244.1"/>
    </source>
</evidence>
<dbReference type="EMBL" id="JAULSN010000004">
    <property type="protein sequence ID" value="KAK3374244.1"/>
    <property type="molecule type" value="Genomic_DNA"/>
</dbReference>
<evidence type="ECO:0000256" key="2">
    <source>
        <dbReference type="SAM" id="SignalP"/>
    </source>
</evidence>
<accession>A0AAE0KCS4</accession>
<feature type="chain" id="PRO_5041986662" evidence="2">
    <location>
        <begin position="24"/>
        <end position="428"/>
    </location>
</feature>
<comment type="caution">
    <text evidence="3">The sequence shown here is derived from an EMBL/GenBank/DDBJ whole genome shotgun (WGS) entry which is preliminary data.</text>
</comment>
<sequence>MSTFHYYLVLATVLGLSVPAAQAFTYTNQFQQWYPQFGWIYDYTLHTNCSDQLAKYRAGVKNHTEIDRIGGGGTLSALTQPVVQCILANISEYLKGQIATSQVLLGVMPTILSLLGPGTDETATFLLIGRRPLLFLLLSLGTSSVYFERAFKYPDPSQILADHPLRLQQTPRGGAIRAVIIAGEYLLALAAVTNIIVICKDIGIKTVCIFWSDFIFAPMLWGSLSFLLHLGGVLTLRMRLRRLGPGEDATGRNISVRQWVRRLLWPGEDAISGRHASFGQRLRAVGSLLLRLPGAWMRSEFELSSAKTNVRFDVFPESRLFVLMAWLLSTGTIAHILFGTAIFSSTTFIGPVDALTVLGRYMASVMACRIIVMYELAGLRDAAKKNAVFDSSGGGGHRAAVEFADVKQSAFGASTRVSVSGSYIRATR</sequence>
<keyword evidence="1" id="KW-0472">Membrane</keyword>
<name>A0AAE0KCS4_9PEZI</name>
<feature type="transmembrane region" description="Helical" evidence="1">
    <location>
        <begin position="214"/>
        <end position="236"/>
    </location>
</feature>
<feature type="signal peptide" evidence="2">
    <location>
        <begin position="1"/>
        <end position="23"/>
    </location>
</feature>
<organism evidence="3 4">
    <name type="scientific">Lasiosphaeria ovina</name>
    <dbReference type="NCBI Taxonomy" id="92902"/>
    <lineage>
        <taxon>Eukaryota</taxon>
        <taxon>Fungi</taxon>
        <taxon>Dikarya</taxon>
        <taxon>Ascomycota</taxon>
        <taxon>Pezizomycotina</taxon>
        <taxon>Sordariomycetes</taxon>
        <taxon>Sordariomycetidae</taxon>
        <taxon>Sordariales</taxon>
        <taxon>Lasiosphaeriaceae</taxon>
        <taxon>Lasiosphaeria</taxon>
    </lineage>
</organism>
<keyword evidence="4" id="KW-1185">Reference proteome</keyword>
<proteinExistence type="predicted"/>
<keyword evidence="1" id="KW-0812">Transmembrane</keyword>